<keyword evidence="1" id="KW-1133">Transmembrane helix</keyword>
<keyword evidence="1" id="KW-0812">Transmembrane</keyword>
<gene>
    <name evidence="2" type="ORF">RM530_03915</name>
</gene>
<comment type="caution">
    <text evidence="2">The sequence shown here is derived from an EMBL/GenBank/DDBJ whole genome shotgun (WGS) entry which is preliminary data.</text>
</comment>
<proteinExistence type="predicted"/>
<evidence type="ECO:0000313" key="2">
    <source>
        <dbReference type="EMBL" id="MDT0496511.1"/>
    </source>
</evidence>
<organism evidence="2 3">
    <name type="scientific">Banduia mediterranea</name>
    <dbReference type="NCBI Taxonomy" id="3075609"/>
    <lineage>
        <taxon>Bacteria</taxon>
        <taxon>Pseudomonadati</taxon>
        <taxon>Pseudomonadota</taxon>
        <taxon>Gammaproteobacteria</taxon>
        <taxon>Nevskiales</taxon>
        <taxon>Algiphilaceae</taxon>
        <taxon>Banduia</taxon>
    </lineage>
</organism>
<dbReference type="EMBL" id="JAVRIC010000004">
    <property type="protein sequence ID" value="MDT0496511.1"/>
    <property type="molecule type" value="Genomic_DNA"/>
</dbReference>
<name>A0ABU2WF89_9GAMM</name>
<accession>A0ABU2WF89</accession>
<feature type="transmembrane region" description="Helical" evidence="1">
    <location>
        <begin position="33"/>
        <end position="52"/>
    </location>
</feature>
<keyword evidence="3" id="KW-1185">Reference proteome</keyword>
<sequence length="78" mass="8988">MKPWYRSWTIWVNALVLICGALAETLPMLESEIPRGAFVWLTFLLAMVNLLLRGKTTQPICMRRSTADRPYYRRGGDA</sequence>
<dbReference type="Proteomes" id="UP001254608">
    <property type="component" value="Unassembled WGS sequence"/>
</dbReference>
<protein>
    <submittedName>
        <fullName evidence="2">Uncharacterized protein</fullName>
    </submittedName>
</protein>
<evidence type="ECO:0000256" key="1">
    <source>
        <dbReference type="SAM" id="Phobius"/>
    </source>
</evidence>
<reference evidence="2 3" key="1">
    <citation type="submission" date="2023-09" db="EMBL/GenBank/DDBJ databases">
        <authorList>
            <person name="Rey-Velasco X."/>
        </authorList>
    </citation>
    <scope>NUCLEOTIDE SEQUENCE [LARGE SCALE GENOMIC DNA]</scope>
    <source>
        <strain evidence="2 3">W345</strain>
    </source>
</reference>
<keyword evidence="1" id="KW-0472">Membrane</keyword>
<dbReference type="RefSeq" id="WP_311363903.1">
    <property type="nucleotide sequence ID" value="NZ_JAVRIC010000004.1"/>
</dbReference>
<evidence type="ECO:0000313" key="3">
    <source>
        <dbReference type="Proteomes" id="UP001254608"/>
    </source>
</evidence>